<dbReference type="SUPFAM" id="SSF51430">
    <property type="entry name" value="NAD(P)-linked oxidoreductase"/>
    <property type="match status" value="1"/>
</dbReference>
<dbReference type="PANTHER" id="PTHR11732">
    <property type="entry name" value="ALDO/KETO REDUCTASE"/>
    <property type="match status" value="1"/>
</dbReference>
<feature type="compositionally biased region" description="Low complexity" evidence="3">
    <location>
        <begin position="66"/>
        <end position="81"/>
    </location>
</feature>
<dbReference type="InterPro" id="IPR020471">
    <property type="entry name" value="AKR"/>
</dbReference>
<evidence type="ECO:0000313" key="5">
    <source>
        <dbReference type="EMBL" id="APZ95541.1"/>
    </source>
</evidence>
<dbReference type="KEGG" id="fmr:Fuma_05200"/>
<evidence type="ECO:0000256" key="3">
    <source>
        <dbReference type="SAM" id="MobiDB-lite"/>
    </source>
</evidence>
<dbReference type="PROSITE" id="PS00063">
    <property type="entry name" value="ALDOKETO_REDUCTASE_3"/>
    <property type="match status" value="1"/>
</dbReference>
<dbReference type="InterPro" id="IPR023210">
    <property type="entry name" value="NADP_OxRdtase_dom"/>
</dbReference>
<dbReference type="PROSITE" id="PS00798">
    <property type="entry name" value="ALDOKETO_REDUCTASE_1"/>
    <property type="match status" value="1"/>
</dbReference>
<feature type="compositionally biased region" description="Basic residues" evidence="3">
    <location>
        <begin position="125"/>
        <end position="146"/>
    </location>
</feature>
<organism evidence="5 6">
    <name type="scientific">Fuerstiella marisgermanici</name>
    <dbReference type="NCBI Taxonomy" id="1891926"/>
    <lineage>
        <taxon>Bacteria</taxon>
        <taxon>Pseudomonadati</taxon>
        <taxon>Planctomycetota</taxon>
        <taxon>Planctomycetia</taxon>
        <taxon>Planctomycetales</taxon>
        <taxon>Planctomycetaceae</taxon>
        <taxon>Fuerstiella</taxon>
    </lineage>
</organism>
<evidence type="ECO:0000313" key="6">
    <source>
        <dbReference type="Proteomes" id="UP000187735"/>
    </source>
</evidence>
<dbReference type="Proteomes" id="UP000187735">
    <property type="component" value="Chromosome"/>
</dbReference>
<dbReference type="GO" id="GO:0050580">
    <property type="term" value="F:2,5-didehydrogluconate reductase activity"/>
    <property type="evidence" value="ECO:0007669"/>
    <property type="project" value="UniProtKB-EC"/>
</dbReference>
<dbReference type="EMBL" id="CP017641">
    <property type="protein sequence ID" value="APZ95541.1"/>
    <property type="molecule type" value="Genomic_DNA"/>
</dbReference>
<evidence type="ECO:0000259" key="4">
    <source>
        <dbReference type="Pfam" id="PF00248"/>
    </source>
</evidence>
<name>A0A1P8WND2_9PLAN</name>
<dbReference type="EC" id="1.1.1.274" evidence="5"/>
<keyword evidence="6" id="KW-1185">Reference proteome</keyword>
<gene>
    <name evidence="5" type="primary">dkgA</name>
    <name evidence="5" type="ORF">Fuma_05200</name>
</gene>
<dbReference type="Pfam" id="PF00248">
    <property type="entry name" value="Aldo_ket_red"/>
    <property type="match status" value="1"/>
</dbReference>
<dbReference type="AlphaFoldDB" id="A0A1P8WND2"/>
<dbReference type="FunFam" id="3.20.20.100:FF:000007">
    <property type="entry name" value="NAD(P)H-dependent D-xylose reductase xyl1"/>
    <property type="match status" value="1"/>
</dbReference>
<comment type="similarity">
    <text evidence="1">Belongs to the aldo/keto reductase family.</text>
</comment>
<dbReference type="PRINTS" id="PR00069">
    <property type="entry name" value="ALDKETRDTASE"/>
</dbReference>
<dbReference type="InterPro" id="IPR036812">
    <property type="entry name" value="NAD(P)_OxRdtase_dom_sf"/>
</dbReference>
<keyword evidence="2 5" id="KW-0560">Oxidoreductase</keyword>
<dbReference type="PROSITE" id="PS00062">
    <property type="entry name" value="ALDOKETO_REDUCTASE_2"/>
    <property type="match status" value="1"/>
</dbReference>
<reference evidence="5 6" key="1">
    <citation type="journal article" date="2016" name="Front. Microbiol.">
        <title>Fuerstia marisgermanicae gen. nov., sp. nov., an Unusual Member of the Phylum Planctomycetes from the German Wadden Sea.</title>
        <authorList>
            <person name="Kohn T."/>
            <person name="Heuer A."/>
            <person name="Jogler M."/>
            <person name="Vollmers J."/>
            <person name="Boedeker C."/>
            <person name="Bunk B."/>
            <person name="Rast P."/>
            <person name="Borchert D."/>
            <person name="Glockner I."/>
            <person name="Freese H.M."/>
            <person name="Klenk H.P."/>
            <person name="Overmann J."/>
            <person name="Kaster A.K."/>
            <person name="Rohde M."/>
            <person name="Wiegand S."/>
            <person name="Jogler C."/>
        </authorList>
    </citation>
    <scope>NUCLEOTIDE SEQUENCE [LARGE SCALE GENOMIC DNA]</scope>
    <source>
        <strain evidence="5 6">NH11</strain>
    </source>
</reference>
<dbReference type="InterPro" id="IPR018170">
    <property type="entry name" value="Aldo/ket_reductase_CS"/>
</dbReference>
<dbReference type="Gene3D" id="3.20.20.100">
    <property type="entry name" value="NADP-dependent oxidoreductase domain"/>
    <property type="match status" value="1"/>
</dbReference>
<feature type="compositionally biased region" description="Polar residues" evidence="3">
    <location>
        <begin position="96"/>
        <end position="115"/>
    </location>
</feature>
<evidence type="ECO:0000256" key="1">
    <source>
        <dbReference type="ARBA" id="ARBA00007905"/>
    </source>
</evidence>
<evidence type="ECO:0000256" key="2">
    <source>
        <dbReference type="ARBA" id="ARBA00023002"/>
    </source>
</evidence>
<proteinExistence type="inferred from homology"/>
<feature type="region of interest" description="Disordered" evidence="3">
    <location>
        <begin position="1"/>
        <end position="162"/>
    </location>
</feature>
<feature type="compositionally biased region" description="Low complexity" evidence="3">
    <location>
        <begin position="26"/>
        <end position="39"/>
    </location>
</feature>
<sequence>MVDEPPVDDRPFLPGQLLFPWESDDAPAAPKQSPPQSDSVSTATEPEPKLEPELVGEGLDAPQPPAGSDSPAGDDSAAESDATAERSKPVKKKPNKASSQTDVSQTAESAKAESTSPPPAAKVKATSKRRATKRRPKKAAKRRRASAKSTRPSPNNSQQPLKSYHDAMEYIPLKWGAQLPKVGFGFWKVDKDQTADVCRSVIEVGYRHLDCACDYGNEVEVGQGIKAAISDGLCDREDLWVTSKLWNTYHAPEHVHQACQRSLDDLGLDYLDLYLIHFPIAQRFVPFEKNYPPGWFFDPDATNPVVEEARVPMHETWQAMEELATSGLVRNIGICNFGTSQIRDLLSYARIRPAVLQVETHPYLTQEKLLRYCDQEKIAYTAFSPLGAQSYFSLGMADSSEAVMESDVVRNIATACGKSPAQVLLRWGVQRGTAVIPKTSKRERMEENINVFDFELTDEQMTAISGLNQGRRFNDPGDFGEAAFNTFLPIYE</sequence>
<feature type="domain" description="NADP-dependent oxidoreductase" evidence="4">
    <location>
        <begin position="183"/>
        <end position="468"/>
    </location>
</feature>
<accession>A0A1P8WND2</accession>
<dbReference type="STRING" id="1891926.Fuma_05200"/>
<protein>
    <submittedName>
        <fullName evidence="5">2,5-diketo-D-gluconic acid reductase A</fullName>
        <ecNumber evidence="5">1.1.1.274</ecNumber>
    </submittedName>
</protein>